<dbReference type="GeneID" id="70243727"/>
<evidence type="ECO:0000313" key="2">
    <source>
        <dbReference type="EMBL" id="KAH8705064.1"/>
    </source>
</evidence>
<reference evidence="2" key="1">
    <citation type="submission" date="2021-12" db="EMBL/GenBank/DDBJ databases">
        <title>Convergent genome expansion in fungi linked to evolution of root-endophyte symbiosis.</title>
        <authorList>
            <consortium name="DOE Joint Genome Institute"/>
            <person name="Ke Y.-H."/>
            <person name="Bonito G."/>
            <person name="Liao H.-L."/>
            <person name="Looney B."/>
            <person name="Rojas-Flechas A."/>
            <person name="Nash J."/>
            <person name="Hameed K."/>
            <person name="Schadt C."/>
            <person name="Martin F."/>
            <person name="Crous P.W."/>
            <person name="Miettinen O."/>
            <person name="Magnuson J.K."/>
            <person name="Labbe J."/>
            <person name="Jacobson D."/>
            <person name="Doktycz M.J."/>
            <person name="Veneault-Fourrey C."/>
            <person name="Kuo A."/>
            <person name="Mondo S."/>
            <person name="Calhoun S."/>
            <person name="Riley R."/>
            <person name="Ohm R."/>
            <person name="LaButti K."/>
            <person name="Andreopoulos B."/>
            <person name="Pangilinan J."/>
            <person name="Nolan M."/>
            <person name="Tritt A."/>
            <person name="Clum A."/>
            <person name="Lipzen A."/>
            <person name="Daum C."/>
            <person name="Barry K."/>
            <person name="Grigoriev I.V."/>
            <person name="Vilgalys R."/>
        </authorList>
    </citation>
    <scope>NUCLEOTIDE SEQUENCE</scope>
    <source>
        <strain evidence="2">PMI_201</strain>
    </source>
</reference>
<dbReference type="Gene3D" id="3.90.1300.10">
    <property type="entry name" value="Amidase signature (AS) domain"/>
    <property type="match status" value="1"/>
</dbReference>
<dbReference type="PANTHER" id="PTHR46310:SF7">
    <property type="entry name" value="AMIDASE 1"/>
    <property type="match status" value="1"/>
</dbReference>
<evidence type="ECO:0000313" key="3">
    <source>
        <dbReference type="Proteomes" id="UP001201262"/>
    </source>
</evidence>
<dbReference type="AlphaFoldDB" id="A0AAD4L6X0"/>
<keyword evidence="3" id="KW-1185">Reference proteome</keyword>
<dbReference type="Proteomes" id="UP001201262">
    <property type="component" value="Unassembled WGS sequence"/>
</dbReference>
<dbReference type="InterPro" id="IPR036928">
    <property type="entry name" value="AS_sf"/>
</dbReference>
<organism evidence="2 3">
    <name type="scientific">Talaromyces proteolyticus</name>
    <dbReference type="NCBI Taxonomy" id="1131652"/>
    <lineage>
        <taxon>Eukaryota</taxon>
        <taxon>Fungi</taxon>
        <taxon>Dikarya</taxon>
        <taxon>Ascomycota</taxon>
        <taxon>Pezizomycotina</taxon>
        <taxon>Eurotiomycetes</taxon>
        <taxon>Eurotiomycetidae</taxon>
        <taxon>Eurotiales</taxon>
        <taxon>Trichocomaceae</taxon>
        <taxon>Talaromyces</taxon>
        <taxon>Talaromyces sect. Bacilispori</taxon>
    </lineage>
</organism>
<feature type="domain" description="Amidase" evidence="1">
    <location>
        <begin position="182"/>
        <end position="247"/>
    </location>
</feature>
<name>A0AAD4L6X0_9EURO</name>
<protein>
    <submittedName>
        <fullName evidence="2">Amidase signature domain-containing protein</fullName>
    </submittedName>
</protein>
<dbReference type="Pfam" id="PF01425">
    <property type="entry name" value="Amidase"/>
    <property type="match status" value="1"/>
</dbReference>
<dbReference type="EMBL" id="JAJTJA010000001">
    <property type="protein sequence ID" value="KAH8705064.1"/>
    <property type="molecule type" value="Genomic_DNA"/>
</dbReference>
<gene>
    <name evidence="2" type="ORF">BGW36DRAFT_353489</name>
</gene>
<proteinExistence type="predicted"/>
<dbReference type="SUPFAM" id="SSF75304">
    <property type="entry name" value="Amidase signature (AS) enzymes"/>
    <property type="match status" value="1"/>
</dbReference>
<accession>A0AAD4L6X0</accession>
<sequence>MSTNSPGLQVFHQFYRVQPKYPRIKGPKDRCKYTGAMEKIIFGGIDSNSVHFEKDVEKVFEKWTTLEVVCERDLNISSGPYYAHKGLLHSVSKVYPDCQLAFVQATCSSSERIGEFIQTTAAGNAYRAHGIAIPARSYSIMSFPLPIHEGPGSVLKGVLIQRLETVHILKPIPFNRILQMCSSGGAAAIAAYDWIDLSICSDTTGSVRIPAFQTGIFGFRPSTDSISSNGLVKAWADVDTPGWIGRDEVFPDVFRALHPSVEQDGRTPISEDTLEILYPTDFMCEDDAEQHQAMKSFLSDVSKATRCSYRSISIREDWQKTTPIEEKDLHRYLYNLMHHGWYYAAYHSFDKFRHEYEERHSHGPFVTDVVRWYWALGSQVSLEQHTEMMKRISVFRSWFLEHYSSPQMLMAIHIDSIKSRYRDEYPGNNNTEVPGLRPTDLASILRAPALAIPSKQNRLPFFCF</sequence>
<evidence type="ECO:0000259" key="1">
    <source>
        <dbReference type="Pfam" id="PF01425"/>
    </source>
</evidence>
<dbReference type="RefSeq" id="XP_046077685.1">
    <property type="nucleotide sequence ID" value="XM_046213440.1"/>
</dbReference>
<comment type="caution">
    <text evidence="2">The sequence shown here is derived from an EMBL/GenBank/DDBJ whole genome shotgun (WGS) entry which is preliminary data.</text>
</comment>
<dbReference type="InterPro" id="IPR023631">
    <property type="entry name" value="Amidase_dom"/>
</dbReference>
<dbReference type="PANTHER" id="PTHR46310">
    <property type="entry name" value="AMIDASE 1"/>
    <property type="match status" value="1"/>
</dbReference>